<dbReference type="InterPro" id="IPR007848">
    <property type="entry name" value="Small_mtfrase_dom"/>
</dbReference>
<dbReference type="CDD" id="cd02440">
    <property type="entry name" value="AdoMet_MTases"/>
    <property type="match status" value="1"/>
</dbReference>
<dbReference type="SUPFAM" id="SSF53335">
    <property type="entry name" value="S-adenosyl-L-methionine-dependent methyltransferases"/>
    <property type="match status" value="1"/>
</dbReference>
<comment type="caution">
    <text evidence="8">The sequence shown here is derived from an EMBL/GenBank/DDBJ whole genome shotgun (WGS) entry which is preliminary data.</text>
</comment>
<proteinExistence type="inferred from homology"/>
<dbReference type="PROSITE" id="PS00092">
    <property type="entry name" value="N6_MTASE"/>
    <property type="match status" value="1"/>
</dbReference>
<keyword evidence="2 6" id="KW-0489">Methyltransferase</keyword>
<dbReference type="InterPro" id="IPR029063">
    <property type="entry name" value="SAM-dependent_MTases_sf"/>
</dbReference>
<evidence type="ECO:0000259" key="7">
    <source>
        <dbReference type="Pfam" id="PF05175"/>
    </source>
</evidence>
<dbReference type="PRINTS" id="PR00507">
    <property type="entry name" value="N12N6MTFRASE"/>
</dbReference>
<comment type="function">
    <text evidence="6">Specifically methylates the adenine in position 37 of tRNA(1)(Val) (anticodon cmo5UAC).</text>
</comment>
<dbReference type="HAMAP" id="MF_01872">
    <property type="entry name" value="tRNA_methyltr_YfiC"/>
    <property type="match status" value="1"/>
</dbReference>
<evidence type="ECO:0000256" key="2">
    <source>
        <dbReference type="ARBA" id="ARBA00022603"/>
    </source>
</evidence>
<dbReference type="RefSeq" id="WP_128535011.1">
    <property type="nucleotide sequence ID" value="NZ_SBIW01000007.1"/>
</dbReference>
<dbReference type="PANTHER" id="PTHR47739">
    <property type="entry name" value="TRNA1(VAL) (ADENINE(37)-N6)-METHYLTRANSFERASE"/>
    <property type="match status" value="1"/>
</dbReference>
<dbReference type="OrthoDB" id="5383291at2"/>
<dbReference type="InterPro" id="IPR050210">
    <property type="entry name" value="tRNA_Adenine-N(6)_MTase"/>
</dbReference>
<dbReference type="EC" id="2.1.1.223" evidence="6"/>
<reference evidence="8 9" key="1">
    <citation type="submission" date="2019-01" db="EMBL/GenBank/DDBJ databases">
        <title>Mucilaginibacter antarcticum sp. nov., isolated from antarctic soil.</title>
        <authorList>
            <person name="Yan Y.-Q."/>
            <person name="Du Z.-J."/>
        </authorList>
    </citation>
    <scope>NUCLEOTIDE SEQUENCE [LARGE SCALE GENOMIC DNA]</scope>
    <source>
        <strain evidence="8 9">F01003</strain>
    </source>
</reference>
<dbReference type="GO" id="GO:0003676">
    <property type="term" value="F:nucleic acid binding"/>
    <property type="evidence" value="ECO:0007669"/>
    <property type="project" value="InterPro"/>
</dbReference>
<keyword evidence="3 6" id="KW-0808">Transferase</keyword>
<evidence type="ECO:0000313" key="8">
    <source>
        <dbReference type="EMBL" id="RWY50280.1"/>
    </source>
</evidence>
<evidence type="ECO:0000256" key="1">
    <source>
        <dbReference type="ARBA" id="ARBA00022490"/>
    </source>
</evidence>
<name>A0A444MLX2_9SPHI</name>
<organism evidence="8 9">
    <name type="scientific">Mucilaginibacter gilvus</name>
    <dbReference type="NCBI Taxonomy" id="2305909"/>
    <lineage>
        <taxon>Bacteria</taxon>
        <taxon>Pseudomonadati</taxon>
        <taxon>Bacteroidota</taxon>
        <taxon>Sphingobacteriia</taxon>
        <taxon>Sphingobacteriales</taxon>
        <taxon>Sphingobacteriaceae</taxon>
        <taxon>Mucilaginibacter</taxon>
    </lineage>
</organism>
<dbReference type="Pfam" id="PF05175">
    <property type="entry name" value="MTS"/>
    <property type="match status" value="1"/>
</dbReference>
<dbReference type="InterPro" id="IPR022882">
    <property type="entry name" value="tRNA_adenine-N6_MeTrfase"/>
</dbReference>
<evidence type="ECO:0000256" key="3">
    <source>
        <dbReference type="ARBA" id="ARBA00022679"/>
    </source>
</evidence>
<dbReference type="PANTHER" id="PTHR47739:SF1">
    <property type="entry name" value="TRNA1(VAL) (ADENINE(37)-N6)-METHYLTRANSFERASE"/>
    <property type="match status" value="1"/>
</dbReference>
<dbReference type="GO" id="GO:0005737">
    <property type="term" value="C:cytoplasm"/>
    <property type="evidence" value="ECO:0007669"/>
    <property type="project" value="UniProtKB-SubCell"/>
</dbReference>
<evidence type="ECO:0000313" key="9">
    <source>
        <dbReference type="Proteomes" id="UP000286701"/>
    </source>
</evidence>
<comment type="catalytic activity">
    <reaction evidence="6">
        <text>adenosine(37) in tRNA1(Val) + S-adenosyl-L-methionine = N(6)-methyladenosine(37) in tRNA1(Val) + S-adenosyl-L-homocysteine + H(+)</text>
        <dbReference type="Rhea" id="RHEA:43160"/>
        <dbReference type="Rhea" id="RHEA-COMP:10369"/>
        <dbReference type="Rhea" id="RHEA-COMP:10370"/>
        <dbReference type="ChEBI" id="CHEBI:15378"/>
        <dbReference type="ChEBI" id="CHEBI:57856"/>
        <dbReference type="ChEBI" id="CHEBI:59789"/>
        <dbReference type="ChEBI" id="CHEBI:74411"/>
        <dbReference type="ChEBI" id="CHEBI:74449"/>
        <dbReference type="EC" id="2.1.1.223"/>
    </reaction>
</comment>
<dbReference type="AlphaFoldDB" id="A0A444MLX2"/>
<sequence length="237" mass="26251">MADIFKFKQFDINQSGCAMKVNTDGVLLGALAHAPEPQNILDIGTGTGVIALMLAQRFINADINAVEIDEAAAKTANENFKVSKFANRLALFASGFEEYFNANTEKRYDLIVSNPPFFLNSLASPGAKKTLAKHTEEIFFEKFIQDVSKHLTDDGLCAMILPLPTANFVKVLLAELGLYLKTIVSIKSFAESIPHREIITFGRLQAMVDETDVVIYDEPRVYSAGYQLALKEFLTIF</sequence>
<protein>
    <recommendedName>
        <fullName evidence="6">tRNA1(Val) (adenine(37)-N6)-methyltransferase</fullName>
        <ecNumber evidence="6">2.1.1.223</ecNumber>
    </recommendedName>
    <alternativeName>
        <fullName evidence="6">tRNA m6A37 methyltransferase</fullName>
    </alternativeName>
</protein>
<gene>
    <name evidence="8" type="ORF">EPL05_16150</name>
</gene>
<accession>A0A444MLX2</accession>
<dbReference type="InterPro" id="IPR002052">
    <property type="entry name" value="DNA_methylase_N6_adenine_CS"/>
</dbReference>
<dbReference type="GO" id="GO:0032259">
    <property type="term" value="P:methylation"/>
    <property type="evidence" value="ECO:0007669"/>
    <property type="project" value="UniProtKB-KW"/>
</dbReference>
<evidence type="ECO:0000256" key="6">
    <source>
        <dbReference type="HAMAP-Rule" id="MF_01872"/>
    </source>
</evidence>
<dbReference type="GO" id="GO:0008033">
    <property type="term" value="P:tRNA processing"/>
    <property type="evidence" value="ECO:0007669"/>
    <property type="project" value="UniProtKB-UniRule"/>
</dbReference>
<comment type="subcellular location">
    <subcellularLocation>
        <location evidence="6">Cytoplasm</location>
    </subcellularLocation>
</comment>
<keyword evidence="9" id="KW-1185">Reference proteome</keyword>
<dbReference type="Gene3D" id="3.40.50.150">
    <property type="entry name" value="Vaccinia Virus protein VP39"/>
    <property type="match status" value="1"/>
</dbReference>
<keyword evidence="4 6" id="KW-0949">S-adenosyl-L-methionine</keyword>
<comment type="similarity">
    <text evidence="6">Belongs to the methyltransferase superfamily. tRNA (adenine-N(6)-)-methyltransferase family.</text>
</comment>
<dbReference type="EMBL" id="SBIW01000007">
    <property type="protein sequence ID" value="RWY50280.1"/>
    <property type="molecule type" value="Genomic_DNA"/>
</dbReference>
<keyword evidence="1 6" id="KW-0963">Cytoplasm</keyword>
<dbReference type="GO" id="GO:0016430">
    <property type="term" value="F:tRNA (adenine-N6)-methyltransferase activity"/>
    <property type="evidence" value="ECO:0007669"/>
    <property type="project" value="UniProtKB-UniRule"/>
</dbReference>
<evidence type="ECO:0000256" key="5">
    <source>
        <dbReference type="ARBA" id="ARBA00022694"/>
    </source>
</evidence>
<keyword evidence="5 6" id="KW-0819">tRNA processing</keyword>
<dbReference type="Proteomes" id="UP000286701">
    <property type="component" value="Unassembled WGS sequence"/>
</dbReference>
<feature type="domain" description="Methyltransferase small" evidence="7">
    <location>
        <begin position="26"/>
        <end position="127"/>
    </location>
</feature>
<evidence type="ECO:0000256" key="4">
    <source>
        <dbReference type="ARBA" id="ARBA00022691"/>
    </source>
</evidence>